<dbReference type="Proteomes" id="UP001204524">
    <property type="component" value="Unassembled WGS sequence"/>
</dbReference>
<name>A0ABT1KSX7_9ACTN</name>
<protein>
    <submittedName>
        <fullName evidence="2">Uncharacterized protein</fullName>
    </submittedName>
</protein>
<feature type="compositionally biased region" description="Basic residues" evidence="1">
    <location>
        <begin position="61"/>
        <end position="70"/>
    </location>
</feature>
<proteinExistence type="predicted"/>
<evidence type="ECO:0000313" key="2">
    <source>
        <dbReference type="EMBL" id="MCP3420832.1"/>
    </source>
</evidence>
<evidence type="ECO:0000256" key="1">
    <source>
        <dbReference type="SAM" id="MobiDB-lite"/>
    </source>
</evidence>
<sequence length="70" mass="7944">MRSQEKSSLTPLEMCLLVHTHRDDPETQATPEDGPPEQAARQRDDLRDAIARHAAGPQAGGKRRWWSARR</sequence>
<feature type="region of interest" description="Disordered" evidence="1">
    <location>
        <begin position="18"/>
        <end position="70"/>
    </location>
</feature>
<dbReference type="RefSeq" id="WP_254180056.1">
    <property type="nucleotide sequence ID" value="NZ_JANARS010000001.1"/>
</dbReference>
<dbReference type="EMBL" id="JANARS010000001">
    <property type="protein sequence ID" value="MCP3420832.1"/>
    <property type="molecule type" value="Genomic_DNA"/>
</dbReference>
<gene>
    <name evidence="2" type="ORF">NCI01_03385</name>
</gene>
<comment type="caution">
    <text evidence="2">The sequence shown here is derived from an EMBL/GenBank/DDBJ whole genome shotgun (WGS) entry which is preliminary data.</text>
</comment>
<accession>A0ABT1KSX7</accession>
<organism evidence="2 3">
    <name type="scientific">Nocardioides pinisoli</name>
    <dbReference type="NCBI Taxonomy" id="2950279"/>
    <lineage>
        <taxon>Bacteria</taxon>
        <taxon>Bacillati</taxon>
        <taxon>Actinomycetota</taxon>
        <taxon>Actinomycetes</taxon>
        <taxon>Propionibacteriales</taxon>
        <taxon>Nocardioidaceae</taxon>
        <taxon>Nocardioides</taxon>
    </lineage>
</organism>
<feature type="compositionally biased region" description="Basic and acidic residues" evidence="1">
    <location>
        <begin position="40"/>
        <end position="51"/>
    </location>
</feature>
<keyword evidence="3" id="KW-1185">Reference proteome</keyword>
<reference evidence="2 3" key="1">
    <citation type="submission" date="2022-06" db="EMBL/GenBank/DDBJ databases">
        <authorList>
            <person name="So Y."/>
        </authorList>
    </citation>
    <scope>NUCLEOTIDE SEQUENCE [LARGE SCALE GENOMIC DNA]</scope>
    <source>
        <strain evidence="2 3">STR3</strain>
    </source>
</reference>
<evidence type="ECO:0000313" key="3">
    <source>
        <dbReference type="Proteomes" id="UP001204524"/>
    </source>
</evidence>